<dbReference type="AlphaFoldDB" id="A0A2Z4NE06"/>
<dbReference type="RefSeq" id="WP_052169644.1">
    <property type="nucleotide sequence ID" value="NZ_CP030140.1"/>
</dbReference>
<dbReference type="KEGG" id="mane:DP065_03285"/>
<feature type="transmembrane region" description="Helical" evidence="2">
    <location>
        <begin position="78"/>
        <end position="100"/>
    </location>
</feature>
<dbReference type="Proteomes" id="UP000250218">
    <property type="component" value="Chromosome"/>
</dbReference>
<evidence type="ECO:0000256" key="2">
    <source>
        <dbReference type="SAM" id="Phobius"/>
    </source>
</evidence>
<feature type="transmembrane region" description="Helical" evidence="2">
    <location>
        <begin position="26"/>
        <end position="46"/>
    </location>
</feature>
<accession>A0A2Z4NE06</accession>
<sequence>MDSSLIQLTAETNANNSDKTLNQTSISIVFIILFVLTLFLVTKFLINFKRSVIKTKEVLANELVIPYVQGFNLKSGSFYNLLLTLLLNVAQIIALPIVLIKNLKNPNNVNGINNPYAIGFLAVLIANVILLLAFGISLLIIYLKEFKDAQYKHSTKEVEQELHSIKQTLNQNYANVVDMIKIDIKKNEQDNKLGTRVIAKFVYEYNKLLNQPIVNQYKTYLDQIFKINLFEETLESIERQQAQEQIKLEQEEFIRQKQQENQERELSNLEKEIRWMEKADNKALIIKETNQLEKNMSQKELNKRYEEYLETIRVQDPIYANVQKNSWLTYRDVDIEDLFYNPNSAINYTFDNGVTSLELQLKDFLKIYKEKLIQKFYSNK</sequence>
<keyword evidence="2" id="KW-0472">Membrane</keyword>
<dbReference type="EMBL" id="CP030140">
    <property type="protein sequence ID" value="AWX69736.1"/>
    <property type="molecule type" value="Genomic_DNA"/>
</dbReference>
<evidence type="ECO:0000313" key="4">
    <source>
        <dbReference type="Proteomes" id="UP000250218"/>
    </source>
</evidence>
<keyword evidence="2" id="KW-0812">Transmembrane</keyword>
<keyword evidence="4" id="KW-1185">Reference proteome</keyword>
<keyword evidence="1" id="KW-0175">Coiled coil</keyword>
<evidence type="ECO:0000313" key="3">
    <source>
        <dbReference type="EMBL" id="AWX69736.1"/>
    </source>
</evidence>
<feature type="coiled-coil region" evidence="1">
    <location>
        <begin position="227"/>
        <end position="279"/>
    </location>
</feature>
<name>A0A2Z4NE06_9BACT</name>
<protein>
    <submittedName>
        <fullName evidence="3">Uncharacterized protein</fullName>
    </submittedName>
</protein>
<evidence type="ECO:0000256" key="1">
    <source>
        <dbReference type="SAM" id="Coils"/>
    </source>
</evidence>
<keyword evidence="2" id="KW-1133">Transmembrane helix</keyword>
<organism evidence="3 4">
    <name type="scientific">[Mycoplasma] anseris</name>
    <dbReference type="NCBI Taxonomy" id="92400"/>
    <lineage>
        <taxon>Bacteria</taxon>
        <taxon>Bacillati</taxon>
        <taxon>Mycoplasmatota</taxon>
        <taxon>Mycoplasmoidales</taxon>
        <taxon>Metamycoplasmataceae</taxon>
        <taxon>Metamycoplasma</taxon>
    </lineage>
</organism>
<feature type="transmembrane region" description="Helical" evidence="2">
    <location>
        <begin position="120"/>
        <end position="143"/>
    </location>
</feature>
<gene>
    <name evidence="3" type="ORF">DP065_03285</name>
</gene>
<proteinExistence type="predicted"/>
<reference evidence="4" key="1">
    <citation type="submission" date="2018-06" db="EMBL/GenBank/DDBJ databases">
        <title>Complete genome sequences of Mycoplasma anatis, M. anseris and M. cloacale type strains.</title>
        <authorList>
            <person name="Grozner D."/>
            <person name="Forro B."/>
            <person name="Sulyok K.M."/>
            <person name="Marton S."/>
            <person name="Kreizinger Z."/>
            <person name="Banyai K."/>
            <person name="Gyuranecz M."/>
        </authorList>
    </citation>
    <scope>NUCLEOTIDE SEQUENCE [LARGE SCALE GENOMIC DNA]</scope>
    <source>
        <strain evidence="4">ATCC 49234</strain>
    </source>
</reference>